<keyword evidence="3" id="KW-0808">Transferase</keyword>
<dbReference type="InterPro" id="IPR042086">
    <property type="entry name" value="MeTrfase_capping"/>
</dbReference>
<dbReference type="OrthoDB" id="1523883at2759"/>
<evidence type="ECO:0000256" key="5">
    <source>
        <dbReference type="ARBA" id="ARBA00022842"/>
    </source>
</evidence>
<name>A0A5J5BHZ4_9ASTE</name>
<dbReference type="Proteomes" id="UP000325577">
    <property type="component" value="Linkage Group LG12"/>
</dbReference>
<keyword evidence="2" id="KW-0489">Methyltransferase</keyword>
<evidence type="ECO:0000256" key="2">
    <source>
        <dbReference type="ARBA" id="ARBA00022603"/>
    </source>
</evidence>
<dbReference type="AlphaFoldDB" id="A0A5J5BHZ4"/>
<reference evidence="6 7" key="1">
    <citation type="submission" date="2019-09" db="EMBL/GenBank/DDBJ databases">
        <title>A chromosome-level genome assembly of the Chinese tupelo Nyssa sinensis.</title>
        <authorList>
            <person name="Yang X."/>
            <person name="Kang M."/>
            <person name="Yang Y."/>
            <person name="Xiong H."/>
            <person name="Wang M."/>
            <person name="Zhang Z."/>
            <person name="Wang Z."/>
            <person name="Wu H."/>
            <person name="Ma T."/>
            <person name="Liu J."/>
            <person name="Xi Z."/>
        </authorList>
    </citation>
    <scope>NUCLEOTIDE SEQUENCE [LARGE SCALE GENOMIC DNA]</scope>
    <source>
        <strain evidence="6">J267</strain>
        <tissue evidence="6">Leaf</tissue>
    </source>
</reference>
<dbReference type="EMBL" id="CM018035">
    <property type="protein sequence ID" value="KAA8542765.1"/>
    <property type="molecule type" value="Genomic_DNA"/>
</dbReference>
<evidence type="ECO:0000256" key="1">
    <source>
        <dbReference type="ARBA" id="ARBA00007967"/>
    </source>
</evidence>
<sequence>MAGIENNLSEAYPMNGGNGLYSYAKNSSIQKSVSDAAKLLLNEAIADKLNIKDVSSSKTFRIADLGCSVGPNTFFVVQNILEGVELKYQSQGLNSPNPEFQVFFNDHASNDFNTLFRSLPVDKQYYVAGVPGSFYSGLFPCASLHFVHSSFALHWLSKVPKEVVEKNSPAWNKGRIHYSNAGDEVVKAYSTQYAMDMDCFLHARAQEMVCGGLMVVIVPARPNEVPHSEAIANVMFDILGSCLMGMAKKGIVEEEKVDSFNIPIYYASPQELEAAIYKNGYFSIERMESLPRVTTHDNLSKAKLFALSMRAGMEGFIKEKFGHEIVDELFDSFRKKLEEASSIYDSGKAINLFVLLKRKIN</sequence>
<accession>A0A5J5BHZ4</accession>
<keyword evidence="7" id="KW-1185">Reference proteome</keyword>
<keyword evidence="5" id="KW-0460">Magnesium</keyword>
<dbReference type="GO" id="GO:0032259">
    <property type="term" value="P:methylation"/>
    <property type="evidence" value="ECO:0007669"/>
    <property type="project" value="UniProtKB-KW"/>
</dbReference>
<dbReference type="InterPro" id="IPR029063">
    <property type="entry name" value="SAM-dependent_MTases_sf"/>
</dbReference>
<proteinExistence type="inferred from homology"/>
<dbReference type="Gene3D" id="3.40.50.150">
    <property type="entry name" value="Vaccinia Virus protein VP39"/>
    <property type="match status" value="1"/>
</dbReference>
<dbReference type="PANTHER" id="PTHR31009">
    <property type="entry name" value="S-ADENOSYL-L-METHIONINE:CARBOXYL METHYLTRANSFERASE FAMILY PROTEIN"/>
    <property type="match status" value="1"/>
</dbReference>
<evidence type="ECO:0000313" key="7">
    <source>
        <dbReference type="Proteomes" id="UP000325577"/>
    </source>
</evidence>
<protein>
    <recommendedName>
        <fullName evidence="8">S-adenosylmethionine-dependent methyltransferase</fullName>
    </recommendedName>
</protein>
<evidence type="ECO:0008006" key="8">
    <source>
        <dbReference type="Google" id="ProtNLM"/>
    </source>
</evidence>
<evidence type="ECO:0000313" key="6">
    <source>
        <dbReference type="EMBL" id="KAA8542765.1"/>
    </source>
</evidence>
<dbReference type="Gene3D" id="1.10.1200.270">
    <property type="entry name" value="Methyltransferase, alpha-helical capping domain"/>
    <property type="match status" value="1"/>
</dbReference>
<dbReference type="InterPro" id="IPR005299">
    <property type="entry name" value="MeTrfase_7"/>
</dbReference>
<dbReference type="Pfam" id="PF03492">
    <property type="entry name" value="Methyltransf_7"/>
    <property type="match status" value="1"/>
</dbReference>
<evidence type="ECO:0000256" key="4">
    <source>
        <dbReference type="ARBA" id="ARBA00022723"/>
    </source>
</evidence>
<keyword evidence="4" id="KW-0479">Metal-binding</keyword>
<organism evidence="6 7">
    <name type="scientific">Nyssa sinensis</name>
    <dbReference type="NCBI Taxonomy" id="561372"/>
    <lineage>
        <taxon>Eukaryota</taxon>
        <taxon>Viridiplantae</taxon>
        <taxon>Streptophyta</taxon>
        <taxon>Embryophyta</taxon>
        <taxon>Tracheophyta</taxon>
        <taxon>Spermatophyta</taxon>
        <taxon>Magnoliopsida</taxon>
        <taxon>eudicotyledons</taxon>
        <taxon>Gunneridae</taxon>
        <taxon>Pentapetalae</taxon>
        <taxon>asterids</taxon>
        <taxon>Cornales</taxon>
        <taxon>Nyssaceae</taxon>
        <taxon>Nyssa</taxon>
    </lineage>
</organism>
<dbReference type="GO" id="GO:0046872">
    <property type="term" value="F:metal ion binding"/>
    <property type="evidence" value="ECO:0007669"/>
    <property type="project" value="UniProtKB-KW"/>
</dbReference>
<comment type="similarity">
    <text evidence="1">Belongs to the methyltransferase superfamily. Type-7 methyltransferase family.</text>
</comment>
<dbReference type="SUPFAM" id="SSF53335">
    <property type="entry name" value="S-adenosyl-L-methionine-dependent methyltransferases"/>
    <property type="match status" value="1"/>
</dbReference>
<gene>
    <name evidence="6" type="ORF">F0562_023917</name>
</gene>
<dbReference type="GO" id="GO:0008168">
    <property type="term" value="F:methyltransferase activity"/>
    <property type="evidence" value="ECO:0007669"/>
    <property type="project" value="UniProtKB-KW"/>
</dbReference>
<evidence type="ECO:0000256" key="3">
    <source>
        <dbReference type="ARBA" id="ARBA00022679"/>
    </source>
</evidence>